<reference evidence="2" key="1">
    <citation type="submission" date="2014-11" db="EMBL/GenBank/DDBJ databases">
        <authorList>
            <person name="Otto D Thomas"/>
            <person name="Naeem Raeece"/>
        </authorList>
    </citation>
    <scope>NUCLEOTIDE SEQUENCE</scope>
</reference>
<dbReference type="VEuPathDB" id="CryptoDB:Cvel_5639"/>
<dbReference type="AlphaFoldDB" id="A0A0G4H3G7"/>
<feature type="compositionally biased region" description="Basic and acidic residues" evidence="1">
    <location>
        <begin position="132"/>
        <end position="144"/>
    </location>
</feature>
<feature type="region of interest" description="Disordered" evidence="1">
    <location>
        <begin position="132"/>
        <end position="163"/>
    </location>
</feature>
<sequence length="211" mass="22344">MQPECLTVYRRVECSWLPAAETHSLSPFPPDPSALQASNGLPLGCEVIHTQGSTNSRRSILVLSPDSSQPDASSLSTPAPHRGGGVWGAASCGISPPDTQEMREGFSQMGVVGAFQIDSQDDVEFVDVAETPARERDLSGEGDRPQGGGFQEKEQETRKGPPPQVQIVLHVIRAGLQGGAHFPLLNVSVAATQCDEVRSAASSAVDRLQTC</sequence>
<organism evidence="2">
    <name type="scientific">Chromera velia CCMP2878</name>
    <dbReference type="NCBI Taxonomy" id="1169474"/>
    <lineage>
        <taxon>Eukaryota</taxon>
        <taxon>Sar</taxon>
        <taxon>Alveolata</taxon>
        <taxon>Colpodellida</taxon>
        <taxon>Chromeraceae</taxon>
        <taxon>Chromera</taxon>
    </lineage>
</organism>
<feature type="region of interest" description="Disordered" evidence="1">
    <location>
        <begin position="63"/>
        <end position="83"/>
    </location>
</feature>
<gene>
    <name evidence="2" type="ORF">Cvel_5639</name>
</gene>
<dbReference type="EMBL" id="CDMZ01001842">
    <property type="protein sequence ID" value="CEM38258.1"/>
    <property type="molecule type" value="Genomic_DNA"/>
</dbReference>
<accession>A0A0G4H3G7</accession>
<evidence type="ECO:0000256" key="1">
    <source>
        <dbReference type="SAM" id="MobiDB-lite"/>
    </source>
</evidence>
<evidence type="ECO:0000313" key="2">
    <source>
        <dbReference type="EMBL" id="CEM38258.1"/>
    </source>
</evidence>
<feature type="compositionally biased region" description="Polar residues" evidence="1">
    <location>
        <begin position="65"/>
        <end position="77"/>
    </location>
</feature>
<proteinExistence type="predicted"/>
<name>A0A0G4H3G7_9ALVE</name>
<protein>
    <submittedName>
        <fullName evidence="2">Uncharacterized protein</fullName>
    </submittedName>
</protein>